<dbReference type="EMBL" id="SRLO01000316">
    <property type="protein sequence ID" value="TNN61407.1"/>
    <property type="molecule type" value="Genomic_DNA"/>
</dbReference>
<name>A0A4Z2H688_9TELE</name>
<keyword evidence="2" id="KW-1185">Reference proteome</keyword>
<dbReference type="Proteomes" id="UP000314294">
    <property type="component" value="Unassembled WGS sequence"/>
</dbReference>
<sequence length="71" mass="8154">MQSKYNNVANAASPSLRLDVRTYRYKRKDLQGRHTTNPEFLVISTSLATEQSQPANEDSLKLLTARKRTWS</sequence>
<proteinExistence type="predicted"/>
<protein>
    <submittedName>
        <fullName evidence="1">Uncharacterized protein</fullName>
    </submittedName>
</protein>
<evidence type="ECO:0000313" key="1">
    <source>
        <dbReference type="EMBL" id="TNN61407.1"/>
    </source>
</evidence>
<evidence type="ECO:0000313" key="2">
    <source>
        <dbReference type="Proteomes" id="UP000314294"/>
    </source>
</evidence>
<dbReference type="AlphaFoldDB" id="A0A4Z2H688"/>
<reference evidence="1 2" key="1">
    <citation type="submission" date="2019-03" db="EMBL/GenBank/DDBJ databases">
        <title>First draft genome of Liparis tanakae, snailfish: a comprehensive survey of snailfish specific genes.</title>
        <authorList>
            <person name="Kim W."/>
            <person name="Song I."/>
            <person name="Jeong J.-H."/>
            <person name="Kim D."/>
            <person name="Kim S."/>
            <person name="Ryu S."/>
            <person name="Song J.Y."/>
            <person name="Lee S.K."/>
        </authorList>
    </citation>
    <scope>NUCLEOTIDE SEQUENCE [LARGE SCALE GENOMIC DNA]</scope>
    <source>
        <tissue evidence="1">Muscle</tissue>
    </source>
</reference>
<comment type="caution">
    <text evidence="1">The sequence shown here is derived from an EMBL/GenBank/DDBJ whole genome shotgun (WGS) entry which is preliminary data.</text>
</comment>
<gene>
    <name evidence="1" type="ORF">EYF80_028424</name>
</gene>
<accession>A0A4Z2H688</accession>
<organism evidence="1 2">
    <name type="scientific">Liparis tanakae</name>
    <name type="common">Tanaka's snailfish</name>
    <dbReference type="NCBI Taxonomy" id="230148"/>
    <lineage>
        <taxon>Eukaryota</taxon>
        <taxon>Metazoa</taxon>
        <taxon>Chordata</taxon>
        <taxon>Craniata</taxon>
        <taxon>Vertebrata</taxon>
        <taxon>Euteleostomi</taxon>
        <taxon>Actinopterygii</taxon>
        <taxon>Neopterygii</taxon>
        <taxon>Teleostei</taxon>
        <taxon>Neoteleostei</taxon>
        <taxon>Acanthomorphata</taxon>
        <taxon>Eupercaria</taxon>
        <taxon>Perciformes</taxon>
        <taxon>Cottioidei</taxon>
        <taxon>Cottales</taxon>
        <taxon>Liparidae</taxon>
        <taxon>Liparis</taxon>
    </lineage>
</organism>